<dbReference type="PROSITE" id="PS50075">
    <property type="entry name" value="CARRIER"/>
    <property type="match status" value="2"/>
</dbReference>
<evidence type="ECO:0000259" key="5">
    <source>
        <dbReference type="PROSITE" id="PS50075"/>
    </source>
</evidence>
<dbReference type="SMART" id="SM00823">
    <property type="entry name" value="PKS_PP"/>
    <property type="match status" value="2"/>
</dbReference>
<proteinExistence type="predicted"/>
<dbReference type="Pfam" id="PF13193">
    <property type="entry name" value="AMP-binding_C"/>
    <property type="match status" value="1"/>
</dbReference>
<comment type="caution">
    <text evidence="6">The sequence shown here is derived from an EMBL/GenBank/DDBJ whole genome shotgun (WGS) entry which is preliminary data.</text>
</comment>
<dbReference type="GO" id="GO:0017000">
    <property type="term" value="P:antibiotic biosynthetic process"/>
    <property type="evidence" value="ECO:0007669"/>
    <property type="project" value="UniProtKB-ARBA"/>
</dbReference>
<dbReference type="SUPFAM" id="SSF47336">
    <property type="entry name" value="ACP-like"/>
    <property type="match status" value="2"/>
</dbReference>
<dbReference type="FunFam" id="3.40.50.980:FF:000001">
    <property type="entry name" value="Non-ribosomal peptide synthetase"/>
    <property type="match status" value="1"/>
</dbReference>
<dbReference type="GO" id="GO:0043041">
    <property type="term" value="P:amino acid activation for nonribosomal peptide biosynthetic process"/>
    <property type="evidence" value="ECO:0007669"/>
    <property type="project" value="TreeGrafter"/>
</dbReference>
<evidence type="ECO:0000256" key="3">
    <source>
        <dbReference type="ARBA" id="ARBA00022553"/>
    </source>
</evidence>
<comment type="cofactor">
    <cofactor evidence="1">
        <name>pantetheine 4'-phosphate</name>
        <dbReference type="ChEBI" id="CHEBI:47942"/>
    </cofactor>
</comment>
<dbReference type="CDD" id="cd19531">
    <property type="entry name" value="LCL_NRPS-like"/>
    <property type="match status" value="1"/>
</dbReference>
<evidence type="ECO:0000256" key="4">
    <source>
        <dbReference type="SAM" id="MobiDB-lite"/>
    </source>
</evidence>
<dbReference type="PANTHER" id="PTHR45527">
    <property type="entry name" value="NONRIBOSOMAL PEPTIDE SYNTHETASE"/>
    <property type="match status" value="1"/>
</dbReference>
<dbReference type="InterPro" id="IPR000873">
    <property type="entry name" value="AMP-dep_synth/lig_dom"/>
</dbReference>
<dbReference type="FunFam" id="3.40.50.12780:FF:000012">
    <property type="entry name" value="Non-ribosomal peptide synthetase"/>
    <property type="match status" value="1"/>
</dbReference>
<dbReference type="SUPFAM" id="SSF52777">
    <property type="entry name" value="CoA-dependent acyltransferases"/>
    <property type="match status" value="2"/>
</dbReference>
<feature type="domain" description="Carrier" evidence="5">
    <location>
        <begin position="1152"/>
        <end position="1227"/>
    </location>
</feature>
<dbReference type="RefSeq" id="WP_142196913.1">
    <property type="nucleotide sequence ID" value="NZ_BMSU01000003.1"/>
</dbReference>
<dbReference type="InterPro" id="IPR001242">
    <property type="entry name" value="Condensation_dom"/>
</dbReference>
<reference evidence="6 7" key="1">
    <citation type="submission" date="2020-08" db="EMBL/GenBank/DDBJ databases">
        <title>Genomic Encyclopedia of Type Strains, Phase III (KMG-III): the genomes of soil and plant-associated and newly described type strains.</title>
        <authorList>
            <person name="Whitman W."/>
        </authorList>
    </citation>
    <scope>NUCLEOTIDE SEQUENCE [LARGE SCALE GENOMIC DNA]</scope>
    <source>
        <strain evidence="6 7">CECT 3271</strain>
    </source>
</reference>
<dbReference type="PROSITE" id="PS00455">
    <property type="entry name" value="AMP_BINDING"/>
    <property type="match status" value="1"/>
</dbReference>
<dbReference type="Gene3D" id="1.10.1200.10">
    <property type="entry name" value="ACP-like"/>
    <property type="match status" value="2"/>
</dbReference>
<dbReference type="InterPro" id="IPR036736">
    <property type="entry name" value="ACP-like_sf"/>
</dbReference>
<feature type="compositionally biased region" description="Polar residues" evidence="4">
    <location>
        <begin position="1"/>
        <end position="12"/>
    </location>
</feature>
<dbReference type="CDD" id="cd05930">
    <property type="entry name" value="A_NRPS"/>
    <property type="match status" value="1"/>
</dbReference>
<dbReference type="InterPro" id="IPR020845">
    <property type="entry name" value="AMP-binding_CS"/>
</dbReference>
<gene>
    <name evidence="6" type="ORF">FHS33_004276</name>
</gene>
<dbReference type="Gene3D" id="3.30.559.10">
    <property type="entry name" value="Chloramphenicol acetyltransferase-like domain"/>
    <property type="match status" value="1"/>
</dbReference>
<organism evidence="6 7">
    <name type="scientific">Streptomyces calvus</name>
    <dbReference type="NCBI Taxonomy" id="67282"/>
    <lineage>
        <taxon>Bacteria</taxon>
        <taxon>Bacillati</taxon>
        <taxon>Actinomycetota</taxon>
        <taxon>Actinomycetes</taxon>
        <taxon>Kitasatosporales</taxon>
        <taxon>Streptomycetaceae</taxon>
        <taxon>Streptomyces</taxon>
    </lineage>
</organism>
<dbReference type="InterPro" id="IPR020806">
    <property type="entry name" value="PKS_PP-bd"/>
</dbReference>
<feature type="region of interest" description="Disordered" evidence="4">
    <location>
        <begin position="657"/>
        <end position="684"/>
    </location>
</feature>
<dbReference type="Pfam" id="PF00550">
    <property type="entry name" value="PP-binding"/>
    <property type="match status" value="2"/>
</dbReference>
<dbReference type="InterPro" id="IPR042099">
    <property type="entry name" value="ANL_N_sf"/>
</dbReference>
<dbReference type="EMBL" id="JACJIE010000010">
    <property type="protein sequence ID" value="MBA8945827.1"/>
    <property type="molecule type" value="Genomic_DNA"/>
</dbReference>
<dbReference type="AlphaFoldDB" id="A0AA40VH68"/>
<dbReference type="Gene3D" id="3.30.300.30">
    <property type="match status" value="1"/>
</dbReference>
<evidence type="ECO:0000313" key="6">
    <source>
        <dbReference type="EMBL" id="MBA8945827.1"/>
    </source>
</evidence>
<sequence length="1257" mass="135295">MVIPSETKNAASGTAPPRQPAAAAGTKALAHDATPVTAPDLTAATAPDLTPVTAPDLTAATANDTAPVTVHGVFEQRVLASPDSVAVDGDGVRLTYGETDRLANRLAHRLRSLGVGAEARVGVLLEPSTELVVALLGILKAGAAYVPLDPDYPPDRIAHLLRDSGTGIVLTRRHLTPRLGPSDVRRICLDTPEQDLAGLPDGQPPADVPADGAACMIYTSGSTGVPKGVVITHRGLANLAAAAADEFGLRSDDRFLHLASIGFSAALEEVFPALLSGAALLPVGYRRALPSIPHFLDLLRREHVTGFEITTSYWHQLVDELTETGERLPESVRFVVMGGDRTRPDAVRAWRTTGIPLVHVYGPTEATATGSYHHTAKEHADPAGRLPIGRAIAHTRLHLLDDRMRPVPDGGTGEICIGGAALARGYHGAPAQTADRFVPDPFTGDGGRLYRTGDVGRRLPDGQFEFLGRVDSQIKIRGFRVEPGEIEAVLQRHRDVGRALVTATDAADADKQLVAYVRPADGARPDEADLRAHLAAALPAHMVPARFVHLEAVPLTGHGKVDYAALERLAAEQPAEGGEGVPAAPGTEAEVAALWAAVLKRDAVGATDDFLGLGGNSLQAARIVARTRRRFGVDVVLSDLLDGGTVRALAAKVDALRRPADGPGDGSATAAAGTAEAVEAAEAEDRRRWSAKRRSIEEALAGRTGRTRTAPVALSQQNLWMLSRAAPDVPLYNESWQCRLTGPLDRTAFEEALADLVRRHEPLRTRFGMLDGNAVQYVDEPGEVPLVHHDLTGEPSGGRQRAAALRDDIVRVPLDPARGPLFTVHLFRLDAAEHLLLVHVHHLVFDGVSKEVFLDDLAELYRARRTGRPADLRELSFQYGDFALWQRGHLRAGRLEELVEYWRGRLEPAPPPLDWPADRPEHAAEDPRGDKVLLPLGPRLREQVHALARDERVTPYMVLLAALAVQLHRHSGRDDLCVGTPAANRLRSGVDGLIGCFINSLPLRVRLTPGMTRRELLHEVRTTCLGALEHQALPFDRLVQALRPPRRPGHSPYFQVWFATEDETVLPRESAGVSFSDFQGMTTGLSSGMSKTDLSWIVVDRGHDLVLSLLYRSSLFDRTAVRALADEYRTIVEDIVNEPGAALAAAADTAAREAAPVAERLLAVWRDAFDQQDIGADDDFFELGGYSMLAMQLVNTIQEEFGVEISFTDFFEASTVNGVARLVTDAAPLTPAGDFGGRPEQGGGPSLDDMLADAFSD</sequence>
<dbReference type="GO" id="GO:0031177">
    <property type="term" value="F:phosphopantetheine binding"/>
    <property type="evidence" value="ECO:0007669"/>
    <property type="project" value="InterPro"/>
</dbReference>
<dbReference type="GO" id="GO:0003824">
    <property type="term" value="F:catalytic activity"/>
    <property type="evidence" value="ECO:0007669"/>
    <property type="project" value="InterPro"/>
</dbReference>
<dbReference type="GO" id="GO:0044550">
    <property type="term" value="P:secondary metabolite biosynthetic process"/>
    <property type="evidence" value="ECO:0007669"/>
    <property type="project" value="TreeGrafter"/>
</dbReference>
<dbReference type="InterPro" id="IPR023213">
    <property type="entry name" value="CAT-like_dom_sf"/>
</dbReference>
<dbReference type="InterPro" id="IPR045851">
    <property type="entry name" value="AMP-bd_C_sf"/>
</dbReference>
<dbReference type="Pfam" id="PF00501">
    <property type="entry name" value="AMP-binding"/>
    <property type="match status" value="1"/>
</dbReference>
<feature type="compositionally biased region" description="Low complexity" evidence="4">
    <location>
        <begin position="666"/>
        <end position="680"/>
    </location>
</feature>
<dbReference type="Proteomes" id="UP000530412">
    <property type="component" value="Unassembled WGS sequence"/>
</dbReference>
<evidence type="ECO:0000256" key="2">
    <source>
        <dbReference type="ARBA" id="ARBA00022450"/>
    </source>
</evidence>
<feature type="region of interest" description="Disordered" evidence="4">
    <location>
        <begin position="1230"/>
        <end position="1257"/>
    </location>
</feature>
<dbReference type="PANTHER" id="PTHR45527:SF1">
    <property type="entry name" value="FATTY ACID SYNTHASE"/>
    <property type="match status" value="1"/>
</dbReference>
<evidence type="ECO:0000313" key="7">
    <source>
        <dbReference type="Proteomes" id="UP000530412"/>
    </source>
</evidence>
<name>A0AA40VH68_9ACTN</name>
<evidence type="ECO:0000256" key="1">
    <source>
        <dbReference type="ARBA" id="ARBA00001957"/>
    </source>
</evidence>
<dbReference type="GO" id="GO:0008610">
    <property type="term" value="P:lipid biosynthetic process"/>
    <property type="evidence" value="ECO:0007669"/>
    <property type="project" value="UniProtKB-ARBA"/>
</dbReference>
<dbReference type="InterPro" id="IPR010071">
    <property type="entry name" value="AA_adenyl_dom"/>
</dbReference>
<dbReference type="Gene3D" id="3.40.50.12780">
    <property type="entry name" value="N-terminal domain of ligase-like"/>
    <property type="match status" value="1"/>
</dbReference>
<feature type="region of interest" description="Disordered" evidence="4">
    <location>
        <begin position="1"/>
        <end position="20"/>
    </location>
</feature>
<feature type="domain" description="Carrier" evidence="5">
    <location>
        <begin position="582"/>
        <end position="657"/>
    </location>
</feature>
<accession>A0AA40VH68</accession>
<protein>
    <submittedName>
        <fullName evidence="6">Amino acid adenylation domain-containing protein</fullName>
    </submittedName>
</protein>
<dbReference type="InterPro" id="IPR025110">
    <property type="entry name" value="AMP-bd_C"/>
</dbReference>
<keyword evidence="2" id="KW-0596">Phosphopantetheine</keyword>
<dbReference type="SUPFAM" id="SSF56801">
    <property type="entry name" value="Acetyl-CoA synthetase-like"/>
    <property type="match status" value="1"/>
</dbReference>
<dbReference type="NCBIfam" id="TIGR01733">
    <property type="entry name" value="AA-adenyl-dom"/>
    <property type="match status" value="1"/>
</dbReference>
<dbReference type="GO" id="GO:0005737">
    <property type="term" value="C:cytoplasm"/>
    <property type="evidence" value="ECO:0007669"/>
    <property type="project" value="TreeGrafter"/>
</dbReference>
<feature type="compositionally biased region" description="Gly residues" evidence="4">
    <location>
        <begin position="1234"/>
        <end position="1245"/>
    </location>
</feature>
<dbReference type="Gene3D" id="3.30.559.30">
    <property type="entry name" value="Nonribosomal peptide synthetase, condensation domain"/>
    <property type="match status" value="1"/>
</dbReference>
<dbReference type="InterPro" id="IPR009081">
    <property type="entry name" value="PP-bd_ACP"/>
</dbReference>
<keyword evidence="3" id="KW-0597">Phosphoprotein</keyword>
<dbReference type="Pfam" id="PF00668">
    <property type="entry name" value="Condensation"/>
    <property type="match status" value="1"/>
</dbReference>